<protein>
    <submittedName>
        <fullName evidence="1">Uncharacterized protein</fullName>
    </submittedName>
</protein>
<dbReference type="AlphaFoldDB" id="A0A6A4I2R1"/>
<feature type="non-terminal residue" evidence="1">
    <location>
        <position position="84"/>
    </location>
</feature>
<name>A0A6A4I2R1_9AGAR</name>
<dbReference type="EMBL" id="ML769404">
    <property type="protein sequence ID" value="KAE9406102.1"/>
    <property type="molecule type" value="Genomic_DNA"/>
</dbReference>
<dbReference type="OrthoDB" id="3231855at2759"/>
<evidence type="ECO:0000313" key="1">
    <source>
        <dbReference type="EMBL" id="KAE9406102.1"/>
    </source>
</evidence>
<keyword evidence="2" id="KW-1185">Reference proteome</keyword>
<dbReference type="Proteomes" id="UP000799118">
    <property type="component" value="Unassembled WGS sequence"/>
</dbReference>
<reference evidence="1" key="1">
    <citation type="journal article" date="2019" name="Environ. Microbiol.">
        <title>Fungal ecological strategies reflected in gene transcription - a case study of two litter decomposers.</title>
        <authorList>
            <person name="Barbi F."/>
            <person name="Kohler A."/>
            <person name="Barry K."/>
            <person name="Baskaran P."/>
            <person name="Daum C."/>
            <person name="Fauchery L."/>
            <person name="Ihrmark K."/>
            <person name="Kuo A."/>
            <person name="LaButti K."/>
            <person name="Lipzen A."/>
            <person name="Morin E."/>
            <person name="Grigoriev I.V."/>
            <person name="Henrissat B."/>
            <person name="Lindahl B."/>
            <person name="Martin F."/>
        </authorList>
    </citation>
    <scope>NUCLEOTIDE SEQUENCE</scope>
    <source>
        <strain evidence="1">JB14</strain>
    </source>
</reference>
<evidence type="ECO:0000313" key="2">
    <source>
        <dbReference type="Proteomes" id="UP000799118"/>
    </source>
</evidence>
<proteinExistence type="predicted"/>
<accession>A0A6A4I2R1</accession>
<sequence length="84" mass="9470">MDNIFAIGFGLGLRFVVTLVSHSSVKIIGTLVGLWEGIVLLHFVQKWPKSFDPYIAYAVRMFVDFLITESVPRFLLVLLWTGLG</sequence>
<gene>
    <name evidence="1" type="ORF">BT96DRAFT_794404</name>
</gene>
<organism evidence="1 2">
    <name type="scientific">Gymnopus androsaceus JB14</name>
    <dbReference type="NCBI Taxonomy" id="1447944"/>
    <lineage>
        <taxon>Eukaryota</taxon>
        <taxon>Fungi</taxon>
        <taxon>Dikarya</taxon>
        <taxon>Basidiomycota</taxon>
        <taxon>Agaricomycotina</taxon>
        <taxon>Agaricomycetes</taxon>
        <taxon>Agaricomycetidae</taxon>
        <taxon>Agaricales</taxon>
        <taxon>Marasmiineae</taxon>
        <taxon>Omphalotaceae</taxon>
        <taxon>Gymnopus</taxon>
    </lineage>
</organism>